<dbReference type="EMBL" id="UXSR01000358">
    <property type="protein sequence ID" value="VDD76276.1"/>
    <property type="molecule type" value="Genomic_DNA"/>
</dbReference>
<evidence type="ECO:0000313" key="7">
    <source>
        <dbReference type="Proteomes" id="UP000267029"/>
    </source>
</evidence>
<dbReference type="OrthoDB" id="6284922at2759"/>
<keyword evidence="1 4" id="KW-0479">Metal-binding</keyword>
<reference evidence="8" key="1">
    <citation type="submission" date="2017-02" db="UniProtKB">
        <authorList>
            <consortium name="WormBaseParasite"/>
        </authorList>
    </citation>
    <scope>IDENTIFICATION</scope>
</reference>
<evidence type="ECO:0000256" key="1">
    <source>
        <dbReference type="ARBA" id="ARBA00022723"/>
    </source>
</evidence>
<dbReference type="SUPFAM" id="SSF90229">
    <property type="entry name" value="CCCH zinc finger"/>
    <property type="match status" value="1"/>
</dbReference>
<evidence type="ECO:0000256" key="2">
    <source>
        <dbReference type="ARBA" id="ARBA00022771"/>
    </source>
</evidence>
<evidence type="ECO:0000313" key="6">
    <source>
        <dbReference type="EMBL" id="VDD76276.1"/>
    </source>
</evidence>
<name>A0A0R3U692_MESCO</name>
<dbReference type="WBParaSite" id="MCOS_0000227801-mRNA-1">
    <property type="protein sequence ID" value="MCOS_0000227801-mRNA-1"/>
    <property type="gene ID" value="MCOS_0000227801"/>
</dbReference>
<dbReference type="PROSITE" id="PS50103">
    <property type="entry name" value="ZF_C3H1"/>
    <property type="match status" value="1"/>
</dbReference>
<dbReference type="AlphaFoldDB" id="A0A0R3U692"/>
<protein>
    <submittedName>
        <fullName evidence="8">C3H1-type domain-containing protein</fullName>
    </submittedName>
</protein>
<evidence type="ECO:0000256" key="4">
    <source>
        <dbReference type="PROSITE-ProRule" id="PRU00723"/>
    </source>
</evidence>
<sequence length="104" mass="11485">MQADAVVTKAPTKSADSCQNTVNADSDVCRDFLRNVCKRGRKCKFKHPTSSSSCDSSRLILNTIVALLGTVNTMLVLPYTDLLNCNESRGYFISYVVSRISILF</sequence>
<dbReference type="InterPro" id="IPR000571">
    <property type="entry name" value="Znf_CCCH"/>
</dbReference>
<keyword evidence="2 4" id="KW-0863">Zinc-finger</keyword>
<dbReference type="Proteomes" id="UP000267029">
    <property type="component" value="Unassembled WGS sequence"/>
</dbReference>
<feature type="zinc finger region" description="C3H1-type" evidence="4">
    <location>
        <begin position="23"/>
        <end position="50"/>
    </location>
</feature>
<dbReference type="Gene3D" id="3.30.1370.210">
    <property type="match status" value="1"/>
</dbReference>
<accession>A0A0R3U692</accession>
<keyword evidence="7" id="KW-1185">Reference proteome</keyword>
<dbReference type="InterPro" id="IPR036855">
    <property type="entry name" value="Znf_CCCH_sf"/>
</dbReference>
<proteinExistence type="predicted"/>
<evidence type="ECO:0000313" key="8">
    <source>
        <dbReference type="WBParaSite" id="MCOS_0000227801-mRNA-1"/>
    </source>
</evidence>
<feature type="domain" description="C3H1-type" evidence="5">
    <location>
        <begin position="23"/>
        <end position="50"/>
    </location>
</feature>
<organism evidence="8">
    <name type="scientific">Mesocestoides corti</name>
    <name type="common">Flatworm</name>
    <dbReference type="NCBI Taxonomy" id="53468"/>
    <lineage>
        <taxon>Eukaryota</taxon>
        <taxon>Metazoa</taxon>
        <taxon>Spiralia</taxon>
        <taxon>Lophotrochozoa</taxon>
        <taxon>Platyhelminthes</taxon>
        <taxon>Cestoda</taxon>
        <taxon>Eucestoda</taxon>
        <taxon>Cyclophyllidea</taxon>
        <taxon>Mesocestoididae</taxon>
        <taxon>Mesocestoides</taxon>
    </lineage>
</organism>
<keyword evidence="3 4" id="KW-0862">Zinc</keyword>
<evidence type="ECO:0000256" key="3">
    <source>
        <dbReference type="ARBA" id="ARBA00022833"/>
    </source>
</evidence>
<gene>
    <name evidence="6" type="ORF">MCOS_LOCUS2279</name>
</gene>
<dbReference type="GO" id="GO:0008270">
    <property type="term" value="F:zinc ion binding"/>
    <property type="evidence" value="ECO:0007669"/>
    <property type="project" value="UniProtKB-KW"/>
</dbReference>
<evidence type="ECO:0000259" key="5">
    <source>
        <dbReference type="PROSITE" id="PS50103"/>
    </source>
</evidence>
<dbReference type="Pfam" id="PF00642">
    <property type="entry name" value="zf-CCCH"/>
    <property type="match status" value="1"/>
</dbReference>
<reference evidence="6 7" key="2">
    <citation type="submission" date="2018-10" db="EMBL/GenBank/DDBJ databases">
        <authorList>
            <consortium name="Pathogen Informatics"/>
        </authorList>
    </citation>
    <scope>NUCLEOTIDE SEQUENCE [LARGE SCALE GENOMIC DNA]</scope>
</reference>